<dbReference type="Proteomes" id="UP000606974">
    <property type="component" value="Unassembled WGS sequence"/>
</dbReference>
<dbReference type="Gene3D" id="3.40.50.880">
    <property type="match status" value="1"/>
</dbReference>
<gene>
    <name evidence="2" type="ORF">GJ744_003385</name>
</gene>
<dbReference type="InterPro" id="IPR029062">
    <property type="entry name" value="Class_I_gatase-like"/>
</dbReference>
<proteinExistence type="predicted"/>
<accession>A0A8H7AAR9</accession>
<evidence type="ECO:0000259" key="1">
    <source>
        <dbReference type="Pfam" id="PF01965"/>
    </source>
</evidence>
<dbReference type="AlphaFoldDB" id="A0A8H7AAR9"/>
<dbReference type="Pfam" id="PF01965">
    <property type="entry name" value="DJ-1_PfpI"/>
    <property type="match status" value="1"/>
</dbReference>
<reference evidence="2" key="1">
    <citation type="submission" date="2020-02" db="EMBL/GenBank/DDBJ databases">
        <authorList>
            <person name="Palmer J.M."/>
        </authorList>
    </citation>
    <scope>NUCLEOTIDE SEQUENCE</scope>
    <source>
        <strain evidence="2">EPUS1.4</strain>
        <tissue evidence="2">Thallus</tissue>
    </source>
</reference>
<organism evidence="2 3">
    <name type="scientific">Endocarpon pusillum</name>
    <dbReference type="NCBI Taxonomy" id="364733"/>
    <lineage>
        <taxon>Eukaryota</taxon>
        <taxon>Fungi</taxon>
        <taxon>Dikarya</taxon>
        <taxon>Ascomycota</taxon>
        <taxon>Pezizomycotina</taxon>
        <taxon>Eurotiomycetes</taxon>
        <taxon>Chaetothyriomycetidae</taxon>
        <taxon>Verrucariales</taxon>
        <taxon>Verrucariaceae</taxon>
        <taxon>Endocarpon</taxon>
    </lineage>
</organism>
<dbReference type="PANTHER" id="PTHR43130">
    <property type="entry name" value="ARAC-FAMILY TRANSCRIPTIONAL REGULATOR"/>
    <property type="match status" value="1"/>
</dbReference>
<sequence>MAPLKIGVMNESCQLSDITCLDLLGNCSTEYIKAATEFGYDYLLPSAVDMEFLYISSSTDPAMMTLNLKCMPTHTYDNAPRDLDILLVGGPLLSHRPEASLRFIKEVCEDTKEKVVMSTCIGGLWIADAGVLKGLKATTNRGAITIAKQLHPDVDWVDQRWVVSKSGHLHFWTSGGAGAGIDMVATYVKEHFPEAIAMAAWDALDFDPAARGQFYKGSLSEWLSSAGE</sequence>
<feature type="domain" description="DJ-1/PfpI" evidence="1">
    <location>
        <begin position="48"/>
        <end position="189"/>
    </location>
</feature>
<dbReference type="InterPro" id="IPR052158">
    <property type="entry name" value="INH-QAR"/>
</dbReference>
<comment type="caution">
    <text evidence="2">The sequence shown here is derived from an EMBL/GenBank/DDBJ whole genome shotgun (WGS) entry which is preliminary data.</text>
</comment>
<name>A0A8H7AAR9_9EURO</name>
<evidence type="ECO:0000313" key="3">
    <source>
        <dbReference type="Proteomes" id="UP000606974"/>
    </source>
</evidence>
<dbReference type="PANTHER" id="PTHR43130:SF7">
    <property type="entry name" value="DJ-1_PFPI DOMAIN-CONTAINING PROTEIN"/>
    <property type="match status" value="1"/>
</dbReference>
<protein>
    <recommendedName>
        <fullName evidence="1">DJ-1/PfpI domain-containing protein</fullName>
    </recommendedName>
</protein>
<keyword evidence="3" id="KW-1185">Reference proteome</keyword>
<dbReference type="InterPro" id="IPR002818">
    <property type="entry name" value="DJ-1/PfpI"/>
</dbReference>
<dbReference type="EMBL" id="JAACFV010000167">
    <property type="protein sequence ID" value="KAF7503656.1"/>
    <property type="molecule type" value="Genomic_DNA"/>
</dbReference>
<evidence type="ECO:0000313" key="2">
    <source>
        <dbReference type="EMBL" id="KAF7503656.1"/>
    </source>
</evidence>
<dbReference type="OrthoDB" id="543156at2759"/>
<dbReference type="SUPFAM" id="SSF52317">
    <property type="entry name" value="Class I glutamine amidotransferase-like"/>
    <property type="match status" value="1"/>
</dbReference>